<dbReference type="AlphaFoldDB" id="A0A179G9N9"/>
<name>A0A179G9N9_PURLI</name>
<evidence type="ECO:0000256" key="4">
    <source>
        <dbReference type="RuleBase" id="RU362125"/>
    </source>
</evidence>
<dbReference type="EMBL" id="LSBH01000009">
    <property type="protein sequence ID" value="OAQ74524.1"/>
    <property type="molecule type" value="Genomic_DNA"/>
</dbReference>
<protein>
    <submittedName>
        <fullName evidence="8">Acyl-CoA dehydrogenase</fullName>
    </submittedName>
</protein>
<dbReference type="GO" id="GO:0003995">
    <property type="term" value="F:acyl-CoA dehydrogenase activity"/>
    <property type="evidence" value="ECO:0007669"/>
    <property type="project" value="TreeGrafter"/>
</dbReference>
<dbReference type="OrthoDB" id="10251155at2759"/>
<dbReference type="InterPro" id="IPR006091">
    <property type="entry name" value="Acyl-CoA_Oxase/DH_mid-dom"/>
</dbReference>
<reference evidence="8 9" key="1">
    <citation type="submission" date="2016-01" db="EMBL/GenBank/DDBJ databases">
        <title>Biosynthesis of antibiotic leucinostatins and their inhibition on Phytophthora in bio-control Purpureocillium lilacinum.</title>
        <authorList>
            <person name="Wang G."/>
            <person name="Liu Z."/>
            <person name="Lin R."/>
            <person name="Li E."/>
            <person name="Mao Z."/>
            <person name="Ling J."/>
            <person name="Yin W."/>
            <person name="Xie B."/>
        </authorList>
    </citation>
    <scope>NUCLEOTIDE SEQUENCE [LARGE SCALE GENOMIC DNA]</scope>
    <source>
        <strain evidence="8">PLBJ-1</strain>
    </source>
</reference>
<dbReference type="InterPro" id="IPR041504">
    <property type="entry name" value="AidB_N"/>
</dbReference>
<feature type="domain" description="Acyl-CoA oxidase/dehydrogenase middle" evidence="6">
    <location>
        <begin position="190"/>
        <end position="305"/>
    </location>
</feature>
<evidence type="ECO:0000259" key="7">
    <source>
        <dbReference type="Pfam" id="PF18158"/>
    </source>
</evidence>
<comment type="cofactor">
    <cofactor evidence="4">
        <name>FAD</name>
        <dbReference type="ChEBI" id="CHEBI:57692"/>
    </cofactor>
</comment>
<comment type="similarity">
    <text evidence="1 4">Belongs to the acyl-CoA dehydrogenase family.</text>
</comment>
<dbReference type="InterPro" id="IPR009075">
    <property type="entry name" value="AcylCo_DH/oxidase_C"/>
</dbReference>
<dbReference type="Gene3D" id="2.40.110.20">
    <property type="match status" value="1"/>
</dbReference>
<dbReference type="Gene3D" id="1.20.140.10">
    <property type="entry name" value="Butyryl-CoA Dehydrogenase, subunit A, domain 3"/>
    <property type="match status" value="1"/>
</dbReference>
<dbReference type="SUPFAM" id="SSF56645">
    <property type="entry name" value="Acyl-CoA dehydrogenase NM domain-like"/>
    <property type="match status" value="1"/>
</dbReference>
<dbReference type="Pfam" id="PF18158">
    <property type="entry name" value="AidB_N"/>
    <property type="match status" value="1"/>
</dbReference>
<dbReference type="Pfam" id="PF02770">
    <property type="entry name" value="Acyl-CoA_dh_M"/>
    <property type="match status" value="1"/>
</dbReference>
<accession>A0A179G9N9</accession>
<dbReference type="InterPro" id="IPR052904">
    <property type="entry name" value="Acyl-CoA_dehydrogenase-like"/>
</dbReference>
<dbReference type="SUPFAM" id="SSF47203">
    <property type="entry name" value="Acyl-CoA dehydrogenase C-terminal domain-like"/>
    <property type="match status" value="1"/>
</dbReference>
<sequence>MASNATALPKPATADTGFIFSMPEREHPLTSDVAFLRALSWYLPDDILSAVRPELAKIAEEAASDPVKSWTCDAEVRQPYVKTHNVWGARYEVDKLVTSDGWKNLRTWGAQNGIVATAYEPHFGQYKRIVQHAKNYFFGPSSALTGCPLSMTDGAAKLLSEVLPSLPSSHPFHEVYKHLISRTDYWTSGQWMTERAGGSDVQNTETWATYRPLAQKASTYGRLDEGDYLVSGFKFFSSATDADVAVLLAKTESGKLSAFLAPLTKRIVDANGKERTVTNGIRIHRLKNKLGTKQLPTAELELKDVRAHLVGPIDRGVKTISHILNITRAHAFMGSVAGWRRCLSIAKSFARARSTWGVPLWKLPLHLRTLADMELKLRGALHLAFFTISLMSFTENGFPAGVTTGSYAPVPHEGAEARVVLRALTATSKAVIAKNTSSGIQECMEAMGGVGYMDEPDEPENLARAFRDSNVNTIWEGTTNVLSSEVVRNLVKDDNLQIFDGWLKRAIGDIKTKQYRLALSSSWQTLHRSLESGKGSFLDLLGNGRRIMFSLAWIVISLLLAADAERDGDAVANEVARRWILNGEGGVGEWLLPHVGGIREGAYFQEGDDRARWDFRLVWGDSAGQSHESLGRLGQAKI</sequence>
<dbReference type="InterPro" id="IPR009100">
    <property type="entry name" value="AcylCoA_DH/oxidase_NM_dom_sf"/>
</dbReference>
<evidence type="ECO:0000256" key="1">
    <source>
        <dbReference type="ARBA" id="ARBA00009347"/>
    </source>
</evidence>
<proteinExistence type="inferred from homology"/>
<comment type="caution">
    <text evidence="8">The sequence shown here is derived from an EMBL/GenBank/DDBJ whole genome shotgun (WGS) entry which is preliminary data.</text>
</comment>
<feature type="domain" description="Adaptive response protein AidB N-terminal" evidence="7">
    <location>
        <begin position="51"/>
        <end position="161"/>
    </location>
</feature>
<keyword evidence="3 4" id="KW-0274">FAD</keyword>
<evidence type="ECO:0000259" key="6">
    <source>
        <dbReference type="Pfam" id="PF02770"/>
    </source>
</evidence>
<dbReference type="InterPro" id="IPR036250">
    <property type="entry name" value="AcylCo_DH-like_C"/>
</dbReference>
<evidence type="ECO:0000256" key="2">
    <source>
        <dbReference type="ARBA" id="ARBA00022630"/>
    </source>
</evidence>
<keyword evidence="4" id="KW-0560">Oxidoreductase</keyword>
<evidence type="ECO:0000259" key="5">
    <source>
        <dbReference type="Pfam" id="PF00441"/>
    </source>
</evidence>
<evidence type="ECO:0000313" key="9">
    <source>
        <dbReference type="Proteomes" id="UP000078240"/>
    </source>
</evidence>
<dbReference type="Pfam" id="PF00441">
    <property type="entry name" value="Acyl-CoA_dh_1"/>
    <property type="match status" value="1"/>
</dbReference>
<dbReference type="PANTHER" id="PTHR42707">
    <property type="entry name" value="ACYL-COA DEHYDROGENASE"/>
    <property type="match status" value="1"/>
</dbReference>
<evidence type="ECO:0000313" key="8">
    <source>
        <dbReference type="EMBL" id="OAQ74524.1"/>
    </source>
</evidence>
<dbReference type="PANTHER" id="PTHR42707:SF2">
    <property type="entry name" value="ACD11 DEHYDROGENASE"/>
    <property type="match status" value="1"/>
</dbReference>
<evidence type="ECO:0000256" key="3">
    <source>
        <dbReference type="ARBA" id="ARBA00022827"/>
    </source>
</evidence>
<feature type="domain" description="Acyl-CoA dehydrogenase/oxidase C-terminal" evidence="5">
    <location>
        <begin position="314"/>
        <end position="490"/>
    </location>
</feature>
<gene>
    <name evidence="8" type="ORF">VFPBJ_09819</name>
</gene>
<organism evidence="8 9">
    <name type="scientific">Purpureocillium lilacinum</name>
    <name type="common">Paecilomyces lilacinus</name>
    <dbReference type="NCBI Taxonomy" id="33203"/>
    <lineage>
        <taxon>Eukaryota</taxon>
        <taxon>Fungi</taxon>
        <taxon>Dikarya</taxon>
        <taxon>Ascomycota</taxon>
        <taxon>Pezizomycotina</taxon>
        <taxon>Sordariomycetes</taxon>
        <taxon>Hypocreomycetidae</taxon>
        <taxon>Hypocreales</taxon>
        <taxon>Ophiocordycipitaceae</taxon>
        <taxon>Purpureocillium</taxon>
    </lineage>
</organism>
<dbReference type="Proteomes" id="UP000078240">
    <property type="component" value="Unassembled WGS sequence"/>
</dbReference>
<keyword evidence="2 4" id="KW-0285">Flavoprotein</keyword>